<dbReference type="RefSeq" id="WP_390192162.1">
    <property type="nucleotide sequence ID" value="NZ_JBHMEP010000002.1"/>
</dbReference>
<keyword evidence="2" id="KW-1185">Reference proteome</keyword>
<accession>A0ABV5HMF2</accession>
<reference evidence="1 2" key="1">
    <citation type="submission" date="2024-09" db="EMBL/GenBank/DDBJ databases">
        <authorList>
            <person name="Sun Q."/>
            <person name="Mori K."/>
        </authorList>
    </citation>
    <scope>NUCLEOTIDE SEQUENCE [LARGE SCALE GENOMIC DNA]</scope>
    <source>
        <strain evidence="1 2">CECT 8064</strain>
    </source>
</reference>
<comment type="caution">
    <text evidence="1">The sequence shown here is derived from an EMBL/GenBank/DDBJ whole genome shotgun (WGS) entry which is preliminary data.</text>
</comment>
<organism evidence="1 2">
    <name type="scientific">Vibrio olivae</name>
    <dbReference type="NCBI Taxonomy" id="1243002"/>
    <lineage>
        <taxon>Bacteria</taxon>
        <taxon>Pseudomonadati</taxon>
        <taxon>Pseudomonadota</taxon>
        <taxon>Gammaproteobacteria</taxon>
        <taxon>Vibrionales</taxon>
        <taxon>Vibrionaceae</taxon>
        <taxon>Vibrio</taxon>
    </lineage>
</organism>
<name>A0ABV5HMF2_9VIBR</name>
<sequence>MSKSIRKWVAIPDRHDEYFDGNFNELDGYYKDDSSMKNIYCSYKVNDGYVVFCDHCDTEVIETDSWADAAVCLGSGEVVEDAWAGSRYHCPACDTVGYWYPS</sequence>
<proteinExistence type="predicted"/>
<dbReference type="EMBL" id="JBHMEP010000002">
    <property type="protein sequence ID" value="MFB9135368.1"/>
    <property type="molecule type" value="Genomic_DNA"/>
</dbReference>
<evidence type="ECO:0000313" key="2">
    <source>
        <dbReference type="Proteomes" id="UP001589645"/>
    </source>
</evidence>
<gene>
    <name evidence="1" type="ORF">ACFFUV_10395</name>
</gene>
<evidence type="ECO:0000313" key="1">
    <source>
        <dbReference type="EMBL" id="MFB9135368.1"/>
    </source>
</evidence>
<dbReference type="Proteomes" id="UP001589645">
    <property type="component" value="Unassembled WGS sequence"/>
</dbReference>
<protein>
    <submittedName>
        <fullName evidence="1">Uncharacterized protein</fullName>
    </submittedName>
</protein>